<feature type="compositionally biased region" description="Low complexity" evidence="1">
    <location>
        <begin position="44"/>
        <end position="54"/>
    </location>
</feature>
<dbReference type="AlphaFoldDB" id="Q552L4"/>
<dbReference type="Proteomes" id="UP000002195">
    <property type="component" value="Unassembled WGS sequence"/>
</dbReference>
<dbReference type="InParanoid" id="Q552L4"/>
<dbReference type="VEuPathDB" id="AmoebaDB:DDB_G0275977"/>
<dbReference type="EMBL" id="AAFI02000013">
    <property type="protein sequence ID" value="EAL69445.1"/>
    <property type="molecule type" value="Genomic_DNA"/>
</dbReference>
<comment type="caution">
    <text evidence="2">The sequence shown here is derived from an EMBL/GenBank/DDBJ whole genome shotgun (WGS) entry which is preliminary data.</text>
</comment>
<gene>
    <name evidence="2" type="ORF">DDB_G0275977</name>
</gene>
<dbReference type="PaxDb" id="44689-DDB0203547"/>
<dbReference type="GeneID" id="8620251"/>
<evidence type="ECO:0000313" key="3">
    <source>
        <dbReference type="Proteomes" id="UP000002195"/>
    </source>
</evidence>
<feature type="region of interest" description="Disordered" evidence="1">
    <location>
        <begin position="42"/>
        <end position="62"/>
    </location>
</feature>
<dbReference type="HOGENOM" id="CLU_2908764_0_0_1"/>
<keyword evidence="3" id="KW-1185">Reference proteome</keyword>
<accession>Q552L4</accession>
<proteinExistence type="predicted"/>
<reference evidence="2 3" key="1">
    <citation type="journal article" date="2005" name="Nature">
        <title>The genome of the social amoeba Dictyostelium discoideum.</title>
        <authorList>
            <consortium name="The Dictyostelium discoideum Sequencing Consortium"/>
            <person name="Eichinger L."/>
            <person name="Pachebat J.A."/>
            <person name="Glockner G."/>
            <person name="Rajandream M.A."/>
            <person name="Sucgang R."/>
            <person name="Berriman M."/>
            <person name="Song J."/>
            <person name="Olsen R."/>
            <person name="Szafranski K."/>
            <person name="Xu Q."/>
            <person name="Tunggal B."/>
            <person name="Kummerfeld S."/>
            <person name="Madera M."/>
            <person name="Konfortov B.A."/>
            <person name="Rivero F."/>
            <person name="Bankier A.T."/>
            <person name="Lehmann R."/>
            <person name="Hamlin N."/>
            <person name="Davies R."/>
            <person name="Gaudet P."/>
            <person name="Fey P."/>
            <person name="Pilcher K."/>
            <person name="Chen G."/>
            <person name="Saunders D."/>
            <person name="Sodergren E."/>
            <person name="Davis P."/>
            <person name="Kerhornou A."/>
            <person name="Nie X."/>
            <person name="Hall N."/>
            <person name="Anjard C."/>
            <person name="Hemphill L."/>
            <person name="Bason N."/>
            <person name="Farbrother P."/>
            <person name="Desany B."/>
            <person name="Just E."/>
            <person name="Morio T."/>
            <person name="Rost R."/>
            <person name="Churcher C."/>
            <person name="Cooper J."/>
            <person name="Haydock S."/>
            <person name="van Driessche N."/>
            <person name="Cronin A."/>
            <person name="Goodhead I."/>
            <person name="Muzny D."/>
            <person name="Mourier T."/>
            <person name="Pain A."/>
            <person name="Lu M."/>
            <person name="Harper D."/>
            <person name="Lindsay R."/>
            <person name="Hauser H."/>
            <person name="James K."/>
            <person name="Quiles M."/>
            <person name="Madan Babu M."/>
            <person name="Saito T."/>
            <person name="Buchrieser C."/>
            <person name="Wardroper A."/>
            <person name="Felder M."/>
            <person name="Thangavelu M."/>
            <person name="Johnson D."/>
            <person name="Knights A."/>
            <person name="Loulseged H."/>
            <person name="Mungall K."/>
            <person name="Oliver K."/>
            <person name="Price C."/>
            <person name="Quail M.A."/>
            <person name="Urushihara H."/>
            <person name="Hernandez J."/>
            <person name="Rabbinowitsch E."/>
            <person name="Steffen D."/>
            <person name="Sanders M."/>
            <person name="Ma J."/>
            <person name="Kohara Y."/>
            <person name="Sharp S."/>
            <person name="Simmonds M."/>
            <person name="Spiegler S."/>
            <person name="Tivey A."/>
            <person name="Sugano S."/>
            <person name="White B."/>
            <person name="Walker D."/>
            <person name="Woodward J."/>
            <person name="Winckler T."/>
            <person name="Tanaka Y."/>
            <person name="Shaulsky G."/>
            <person name="Schleicher M."/>
            <person name="Weinstock G."/>
            <person name="Rosenthal A."/>
            <person name="Cox E.C."/>
            <person name="Chisholm R.L."/>
            <person name="Gibbs R."/>
            <person name="Loomis W.F."/>
            <person name="Platzer M."/>
            <person name="Kay R.R."/>
            <person name="Williams J."/>
            <person name="Dear P.H."/>
            <person name="Noegel A.A."/>
            <person name="Barrell B."/>
            <person name="Kuspa A."/>
        </authorList>
    </citation>
    <scope>NUCLEOTIDE SEQUENCE [LARGE SCALE GENOMIC DNA]</scope>
    <source>
        <strain evidence="2 3">AX4</strain>
    </source>
</reference>
<evidence type="ECO:0000256" key="1">
    <source>
        <dbReference type="SAM" id="MobiDB-lite"/>
    </source>
</evidence>
<evidence type="ECO:0000313" key="2">
    <source>
        <dbReference type="EMBL" id="EAL69445.1"/>
    </source>
</evidence>
<name>Q552L4_DICDI</name>
<sequence length="62" mass="6780">MQSSKLLFGETRSYSSKWLLQYDQVSPNRIDKVLHSNSLGVRDSIGSSSSSSGSTILNKITS</sequence>
<protein>
    <submittedName>
        <fullName evidence="2">Uncharacterized protein</fullName>
    </submittedName>
</protein>
<dbReference type="RefSeq" id="XP_643368.1">
    <property type="nucleotide sequence ID" value="XM_638276.1"/>
</dbReference>
<organism evidence="2 3">
    <name type="scientific">Dictyostelium discoideum</name>
    <name type="common">Social amoeba</name>
    <dbReference type="NCBI Taxonomy" id="44689"/>
    <lineage>
        <taxon>Eukaryota</taxon>
        <taxon>Amoebozoa</taxon>
        <taxon>Evosea</taxon>
        <taxon>Eumycetozoa</taxon>
        <taxon>Dictyostelia</taxon>
        <taxon>Dictyosteliales</taxon>
        <taxon>Dictyosteliaceae</taxon>
        <taxon>Dictyostelium</taxon>
    </lineage>
</organism>
<dbReference type="KEGG" id="ddi:DDB_G0275977"/>